<proteinExistence type="predicted"/>
<keyword evidence="1" id="KW-0479">Metal-binding</keyword>
<evidence type="ECO:0000256" key="2">
    <source>
        <dbReference type="SAM" id="MobiDB-lite"/>
    </source>
</evidence>
<dbReference type="AlphaFoldDB" id="V9EN67"/>
<evidence type="ECO:0000259" key="3">
    <source>
        <dbReference type="PROSITE" id="PS50966"/>
    </source>
</evidence>
<dbReference type="OrthoDB" id="128883at2759"/>
<dbReference type="GO" id="GO:0008270">
    <property type="term" value="F:zinc ion binding"/>
    <property type="evidence" value="ECO:0007669"/>
    <property type="project" value="UniProtKB-KW"/>
</dbReference>
<gene>
    <name evidence="4" type="ORF">F443_13991</name>
</gene>
<evidence type="ECO:0000256" key="1">
    <source>
        <dbReference type="PROSITE-ProRule" id="PRU00325"/>
    </source>
</evidence>
<comment type="caution">
    <text evidence="4">The sequence shown here is derived from an EMBL/GenBank/DDBJ whole genome shotgun (WGS) entry which is preliminary data.</text>
</comment>
<protein>
    <recommendedName>
        <fullName evidence="3">SWIM-type domain-containing protein</fullName>
    </recommendedName>
</protein>
<dbReference type="Proteomes" id="UP000018721">
    <property type="component" value="Unassembled WGS sequence"/>
</dbReference>
<dbReference type="InterPro" id="IPR007527">
    <property type="entry name" value="Znf_SWIM"/>
</dbReference>
<evidence type="ECO:0000313" key="5">
    <source>
        <dbReference type="Proteomes" id="UP000018721"/>
    </source>
</evidence>
<evidence type="ECO:0000313" key="4">
    <source>
        <dbReference type="EMBL" id="ETI40679.1"/>
    </source>
</evidence>
<feature type="compositionally biased region" description="Polar residues" evidence="2">
    <location>
        <begin position="265"/>
        <end position="277"/>
    </location>
</feature>
<keyword evidence="5" id="KW-1185">Reference proteome</keyword>
<accession>V9EN67</accession>
<name>V9EN67_PHYNI</name>
<dbReference type="HOGENOM" id="CLU_1006357_0_0_1"/>
<reference evidence="4 5" key="1">
    <citation type="submission" date="2013-11" db="EMBL/GenBank/DDBJ databases">
        <title>The Genome Sequence of Phytophthora parasitica P1569.</title>
        <authorList>
            <consortium name="The Broad Institute Genomics Platform"/>
            <person name="Russ C."/>
            <person name="Tyler B."/>
            <person name="Panabieres F."/>
            <person name="Shan W."/>
            <person name="Tripathy S."/>
            <person name="Grunwald N."/>
            <person name="Machado M."/>
            <person name="Johnson C.S."/>
            <person name="Arredondo F."/>
            <person name="Hong C."/>
            <person name="Coffey M."/>
            <person name="Young S.K."/>
            <person name="Zeng Q."/>
            <person name="Gargeya S."/>
            <person name="Fitzgerald M."/>
            <person name="Abouelleil A."/>
            <person name="Alvarado L."/>
            <person name="Chapman S.B."/>
            <person name="Gainer-Dewar J."/>
            <person name="Goldberg J."/>
            <person name="Griggs A."/>
            <person name="Gujja S."/>
            <person name="Hansen M."/>
            <person name="Howarth C."/>
            <person name="Imamovic A."/>
            <person name="Ireland A."/>
            <person name="Larimer J."/>
            <person name="McCowan C."/>
            <person name="Murphy C."/>
            <person name="Pearson M."/>
            <person name="Poon T.W."/>
            <person name="Priest M."/>
            <person name="Roberts A."/>
            <person name="Saif S."/>
            <person name="Shea T."/>
            <person name="Sykes S."/>
            <person name="Wortman J."/>
            <person name="Nusbaum C."/>
            <person name="Birren B."/>
        </authorList>
    </citation>
    <scope>NUCLEOTIDE SEQUENCE [LARGE SCALE GENOMIC DNA]</scope>
    <source>
        <strain evidence="4 5">P1569</strain>
    </source>
</reference>
<keyword evidence="1" id="KW-0862">Zinc</keyword>
<feature type="region of interest" description="Disordered" evidence="2">
    <location>
        <begin position="253"/>
        <end position="277"/>
    </location>
</feature>
<dbReference type="Pfam" id="PF04434">
    <property type="entry name" value="SWIM"/>
    <property type="match status" value="1"/>
</dbReference>
<dbReference type="PROSITE" id="PS50966">
    <property type="entry name" value="ZF_SWIM"/>
    <property type="match status" value="1"/>
</dbReference>
<feature type="domain" description="SWIM-type" evidence="3">
    <location>
        <begin position="207"/>
        <end position="240"/>
    </location>
</feature>
<dbReference type="EMBL" id="ANIZ01002426">
    <property type="protein sequence ID" value="ETI40679.1"/>
    <property type="molecule type" value="Genomic_DNA"/>
</dbReference>
<sequence length="277" mass="30680">METEADLSGNESDATVVLEYPDGDDEANNSSLQVEPTQLDVESEVLETKIVVEHAINAPLDVSSGDSEDLLDFGRDSEDYGIEMAAQNRREPAPPKEIFKSMGFTKHWVRRKMLFTALIALSARIEQVKYARVFYDIYVSILSASIDHADGIASDLVPRSLRGGLGGEVPILDIQFTFLSLYQVTLHEHHLAQMGDLPLQSMWRSPKIVSVRKAMSCTCKSYKHSGWVCSHVIASLHLLDKLNIERALETMPMRGPPGRLKSTRGGLNQTAHAMSIA</sequence>
<organism evidence="4 5">
    <name type="scientific">Phytophthora nicotianae P1569</name>
    <dbReference type="NCBI Taxonomy" id="1317065"/>
    <lineage>
        <taxon>Eukaryota</taxon>
        <taxon>Sar</taxon>
        <taxon>Stramenopiles</taxon>
        <taxon>Oomycota</taxon>
        <taxon>Peronosporomycetes</taxon>
        <taxon>Peronosporales</taxon>
        <taxon>Peronosporaceae</taxon>
        <taxon>Phytophthora</taxon>
    </lineage>
</organism>
<keyword evidence="1" id="KW-0863">Zinc-finger</keyword>